<proteinExistence type="predicted"/>
<dbReference type="AlphaFoldDB" id="A0A5A5T864"/>
<comment type="caution">
    <text evidence="1">The sequence shown here is derived from an EMBL/GenBank/DDBJ whole genome shotgun (WGS) entry which is preliminary data.</text>
</comment>
<protein>
    <submittedName>
        <fullName evidence="1">Uncharacterized protein</fullName>
    </submittedName>
</protein>
<reference evidence="1 2" key="1">
    <citation type="submission" date="2019-01" db="EMBL/GenBank/DDBJ databases">
        <title>Draft genome sequence of Dictyobacter sp. Uno17.</title>
        <authorList>
            <person name="Wang C.M."/>
            <person name="Zheng Y."/>
            <person name="Sakai Y."/>
            <person name="Abe K."/>
            <person name="Yokota A."/>
            <person name="Yabe S."/>
        </authorList>
    </citation>
    <scope>NUCLEOTIDE SEQUENCE [LARGE SCALE GENOMIC DNA]</scope>
    <source>
        <strain evidence="1 2">Uno17</strain>
    </source>
</reference>
<keyword evidence="2" id="KW-1185">Reference proteome</keyword>
<gene>
    <name evidence="1" type="ORF">KDI_07870</name>
</gene>
<name>A0A5A5T864_9CHLR</name>
<dbReference type="RefSeq" id="WP_149400257.1">
    <property type="nucleotide sequence ID" value="NZ_BIXY01000007.1"/>
</dbReference>
<accession>A0A5A5T864</accession>
<evidence type="ECO:0000313" key="1">
    <source>
        <dbReference type="EMBL" id="GCF07223.1"/>
    </source>
</evidence>
<dbReference type="Proteomes" id="UP000322530">
    <property type="component" value="Unassembled WGS sequence"/>
</dbReference>
<dbReference type="OrthoDB" id="164163at2"/>
<dbReference type="EMBL" id="BIXY01000007">
    <property type="protein sequence ID" value="GCF07223.1"/>
    <property type="molecule type" value="Genomic_DNA"/>
</dbReference>
<evidence type="ECO:0000313" key="2">
    <source>
        <dbReference type="Proteomes" id="UP000322530"/>
    </source>
</evidence>
<organism evidence="1 2">
    <name type="scientific">Dictyobacter arantiisoli</name>
    <dbReference type="NCBI Taxonomy" id="2014874"/>
    <lineage>
        <taxon>Bacteria</taxon>
        <taxon>Bacillati</taxon>
        <taxon>Chloroflexota</taxon>
        <taxon>Ktedonobacteria</taxon>
        <taxon>Ktedonobacterales</taxon>
        <taxon>Dictyobacteraceae</taxon>
        <taxon>Dictyobacter</taxon>
    </lineage>
</organism>
<sequence>MVRQCAWCLRLINGVGERVSLQPLPKLYEASHGICGICGIQWMEQVIEAEGPLGTLRRQEIEASAHESVYAEVERHESITQMVLQLQEQTPDIKASPRPRRFAKLPIR</sequence>